<accession>A0ABP3AS57</accession>
<reference evidence="1 2" key="1">
    <citation type="submission" date="2014-01" db="EMBL/GenBank/DDBJ databases">
        <authorList>
            <person name="Dobos K."/>
            <person name="Lenaerts A."/>
            <person name="Ordway D."/>
            <person name="DeGroote M.A."/>
            <person name="Parker T."/>
            <person name="Sizemore C."/>
            <person name="Tallon L.J."/>
            <person name="Sadzewicz L.K."/>
            <person name="Sengamalay N."/>
            <person name="Fraser C.M."/>
            <person name="Hine E."/>
            <person name="Shefchek K.A."/>
            <person name="Das S.P."/>
            <person name="Tettelin H."/>
        </authorList>
    </citation>
    <scope>NUCLEOTIDE SEQUENCE [LARGE SCALE GENOMIC DNA]</scope>
    <source>
        <strain evidence="1 2">Harvey</strain>
    </source>
</reference>
<evidence type="ECO:0000313" key="2">
    <source>
        <dbReference type="Proteomes" id="UP000020681"/>
    </source>
</evidence>
<name>A0ABP3AS57_MYCUL</name>
<dbReference type="EC" id="3.1.21.3" evidence="1"/>
<dbReference type="EMBL" id="JAOL01000036">
    <property type="protein sequence ID" value="EUA93862.1"/>
    <property type="molecule type" value="Genomic_DNA"/>
</dbReference>
<dbReference type="GO" id="GO:0009035">
    <property type="term" value="F:type I site-specific deoxyribonuclease activity"/>
    <property type="evidence" value="ECO:0007669"/>
    <property type="project" value="UniProtKB-EC"/>
</dbReference>
<keyword evidence="2" id="KW-1185">Reference proteome</keyword>
<organism evidence="1 2">
    <name type="scientific">Mycobacterium ulcerans str. Harvey</name>
    <dbReference type="NCBI Taxonomy" id="1299332"/>
    <lineage>
        <taxon>Bacteria</taxon>
        <taxon>Bacillati</taxon>
        <taxon>Actinomycetota</taxon>
        <taxon>Actinomycetes</taxon>
        <taxon>Mycobacteriales</taxon>
        <taxon>Mycobacteriaceae</taxon>
        <taxon>Mycobacterium</taxon>
        <taxon>Mycobacterium ulcerans group</taxon>
    </lineage>
</organism>
<gene>
    <name evidence="1" type="ORF">I551_8883</name>
</gene>
<protein>
    <submittedName>
        <fullName evidence="1">Type I restriction-modification system restriction subunit domain protein</fullName>
        <ecNumber evidence="1">3.1.21.3</ecNumber>
    </submittedName>
</protein>
<keyword evidence="1" id="KW-0378">Hydrolase</keyword>
<comment type="caution">
    <text evidence="1">The sequence shown here is derived from an EMBL/GenBank/DDBJ whole genome shotgun (WGS) entry which is preliminary data.</text>
</comment>
<sequence length="48" mass="5440">MRAEVKLGAGEDIDFKQYEAGMRFLLDTYINAHASEVVSNFEDTGWLT</sequence>
<proteinExistence type="predicted"/>
<dbReference type="Proteomes" id="UP000020681">
    <property type="component" value="Unassembled WGS sequence"/>
</dbReference>
<evidence type="ECO:0000313" key="1">
    <source>
        <dbReference type="EMBL" id="EUA93862.1"/>
    </source>
</evidence>